<dbReference type="PANTHER" id="PTHR11059">
    <property type="entry name" value="DNA REPAIR PROTEIN RECN"/>
    <property type="match status" value="1"/>
</dbReference>
<evidence type="ECO:0000256" key="4">
    <source>
        <dbReference type="ARBA" id="ARBA00022741"/>
    </source>
</evidence>
<evidence type="ECO:0000256" key="1">
    <source>
        <dbReference type="ARBA" id="ARBA00003618"/>
    </source>
</evidence>
<evidence type="ECO:0000313" key="13">
    <source>
        <dbReference type="Proteomes" id="UP000594468"/>
    </source>
</evidence>
<dbReference type="RefSeq" id="WP_195171644.1">
    <property type="nucleotide sequence ID" value="NZ_CP062983.1"/>
</dbReference>
<accession>A0A7S8IG40</accession>
<comment type="function">
    <text evidence="1 9">May be involved in recombinational repair of damaged DNA.</text>
</comment>
<evidence type="ECO:0000256" key="3">
    <source>
        <dbReference type="ARBA" id="ARBA00021315"/>
    </source>
</evidence>
<evidence type="ECO:0000259" key="11">
    <source>
        <dbReference type="Pfam" id="PF02463"/>
    </source>
</evidence>
<dbReference type="KEGG" id="pmet:G4Y79_04120"/>
<keyword evidence="13" id="KW-1185">Reference proteome</keyword>
<dbReference type="GO" id="GO:0005524">
    <property type="term" value="F:ATP binding"/>
    <property type="evidence" value="ECO:0007669"/>
    <property type="project" value="UniProtKB-KW"/>
</dbReference>
<dbReference type="NCBIfam" id="TIGR00634">
    <property type="entry name" value="recN"/>
    <property type="match status" value="1"/>
</dbReference>
<dbReference type="InterPro" id="IPR003395">
    <property type="entry name" value="RecF/RecN/SMC_N"/>
</dbReference>
<dbReference type="InterPro" id="IPR004604">
    <property type="entry name" value="DNA_recomb/repair_RecN"/>
</dbReference>
<dbReference type="Gene3D" id="3.40.50.300">
    <property type="entry name" value="P-loop containing nucleotide triphosphate hydrolases"/>
    <property type="match status" value="2"/>
</dbReference>
<sequence length="588" mass="65316">MLEELRIENFAIIEQLTLSFSDGFNVITGETGAGKSIIVDAMEMLVGGKTDTSYIRAGSDKAIIEATFALDAQLREQIVPILERESLIEPGEQPSVLIFSREIRSTSGRSVARINGVTVSADLLQEIGELLVDIHGQSAHLSLLRPRAHLDLLDRYADLLEVRSALAQVVSTLNHTRAEIHTLQSDKEALERRARRLRDEIEEISTAELNPGEVAAMETERDRLSNSEHLATLANAASALLTGDGDDETASAIDQLMQVAQLMSKLADIDKSLSEDYELAEELSTNVQELGRTMARYADNLEHDPARLDEIEERLELIKTLKRRYKVESIEELLAYAANAEKELIGIEHSDERLDTLRAEEEKTLRHIGELAERMHKVREFAGRNLSRKVVKELKDLRMENTRFEVIIETTEDPEAGCYMGDKRYSFDTTGIDTLEFMMSANPGEPLRPLAKVASGGEAARIMLALKRVLTQADETPILIFDEIDQGIGGRIGAVVGEKLWALSKGHQVMAVTHLPQLASFADKHYHVRKKVSQKRTQTVITALDSDDKRVSELADMLGTLGETGKESAREILDAARNRKHALAAEPS</sequence>
<proteinExistence type="inferred from homology"/>
<dbReference type="InterPro" id="IPR027417">
    <property type="entry name" value="P-loop_NTPase"/>
</dbReference>
<name>A0A7S8IG40_9CHLR</name>
<keyword evidence="4" id="KW-0547">Nucleotide-binding</keyword>
<comment type="similarity">
    <text evidence="2 9">Belongs to the RecN family.</text>
</comment>
<keyword evidence="6" id="KW-0067">ATP-binding</keyword>
<dbReference type="GO" id="GO:0043590">
    <property type="term" value="C:bacterial nucleoid"/>
    <property type="evidence" value="ECO:0007669"/>
    <property type="project" value="TreeGrafter"/>
</dbReference>
<evidence type="ECO:0000256" key="5">
    <source>
        <dbReference type="ARBA" id="ARBA00022763"/>
    </source>
</evidence>
<evidence type="ECO:0000256" key="2">
    <source>
        <dbReference type="ARBA" id="ARBA00009441"/>
    </source>
</evidence>
<evidence type="ECO:0000313" key="12">
    <source>
        <dbReference type="EMBL" id="QPC83578.1"/>
    </source>
</evidence>
<feature type="coiled-coil region" evidence="10">
    <location>
        <begin position="173"/>
        <end position="207"/>
    </location>
</feature>
<organism evidence="12 13">
    <name type="scientific">Phototrophicus methaneseepsis</name>
    <dbReference type="NCBI Taxonomy" id="2710758"/>
    <lineage>
        <taxon>Bacteria</taxon>
        <taxon>Bacillati</taxon>
        <taxon>Chloroflexota</taxon>
        <taxon>Candidatus Thermofontia</taxon>
        <taxon>Phototrophicales</taxon>
        <taxon>Phototrophicaceae</taxon>
        <taxon>Phototrophicus</taxon>
    </lineage>
</organism>
<gene>
    <name evidence="12" type="primary">recN</name>
    <name evidence="12" type="ORF">G4Y79_04120</name>
</gene>
<dbReference type="Pfam" id="PF02463">
    <property type="entry name" value="SMC_N"/>
    <property type="match status" value="1"/>
</dbReference>
<evidence type="ECO:0000256" key="7">
    <source>
        <dbReference type="ARBA" id="ARBA00023204"/>
    </source>
</evidence>
<dbReference type="GO" id="GO:0006281">
    <property type="term" value="P:DNA repair"/>
    <property type="evidence" value="ECO:0007669"/>
    <property type="project" value="UniProtKB-KW"/>
</dbReference>
<evidence type="ECO:0000256" key="9">
    <source>
        <dbReference type="PIRNR" id="PIRNR003128"/>
    </source>
</evidence>
<evidence type="ECO:0000256" key="10">
    <source>
        <dbReference type="SAM" id="Coils"/>
    </source>
</evidence>
<dbReference type="EMBL" id="CP062983">
    <property type="protein sequence ID" value="QPC83578.1"/>
    <property type="molecule type" value="Genomic_DNA"/>
</dbReference>
<feature type="coiled-coil region" evidence="10">
    <location>
        <begin position="280"/>
        <end position="328"/>
    </location>
</feature>
<dbReference type="Proteomes" id="UP000594468">
    <property type="component" value="Chromosome"/>
</dbReference>
<dbReference type="PIRSF" id="PIRSF003128">
    <property type="entry name" value="RecN"/>
    <property type="match status" value="1"/>
</dbReference>
<keyword evidence="10" id="KW-0175">Coiled coil</keyword>
<keyword evidence="5 9" id="KW-0227">DNA damage</keyword>
<feature type="domain" description="RecF/RecN/SMC N-terminal" evidence="11">
    <location>
        <begin position="1"/>
        <end position="532"/>
    </location>
</feature>
<dbReference type="GO" id="GO:0009432">
    <property type="term" value="P:SOS response"/>
    <property type="evidence" value="ECO:0007669"/>
    <property type="project" value="TreeGrafter"/>
</dbReference>
<dbReference type="GO" id="GO:0006310">
    <property type="term" value="P:DNA recombination"/>
    <property type="evidence" value="ECO:0007669"/>
    <property type="project" value="InterPro"/>
</dbReference>
<evidence type="ECO:0000256" key="8">
    <source>
        <dbReference type="ARBA" id="ARBA00033408"/>
    </source>
</evidence>
<dbReference type="CDD" id="cd03241">
    <property type="entry name" value="ABC_RecN"/>
    <property type="match status" value="2"/>
</dbReference>
<dbReference type="AlphaFoldDB" id="A0A7S8IG40"/>
<protein>
    <recommendedName>
        <fullName evidence="3 9">DNA repair protein RecN</fullName>
    </recommendedName>
    <alternativeName>
        <fullName evidence="8 9">Recombination protein N</fullName>
    </alternativeName>
</protein>
<evidence type="ECO:0000256" key="6">
    <source>
        <dbReference type="ARBA" id="ARBA00022840"/>
    </source>
</evidence>
<dbReference type="SUPFAM" id="SSF52540">
    <property type="entry name" value="P-loop containing nucleoside triphosphate hydrolases"/>
    <property type="match status" value="1"/>
</dbReference>
<keyword evidence="7 9" id="KW-0234">DNA repair</keyword>
<dbReference type="PANTHER" id="PTHR11059:SF0">
    <property type="entry name" value="DNA REPAIR PROTEIN RECN"/>
    <property type="match status" value="1"/>
</dbReference>
<reference evidence="12 13" key="1">
    <citation type="submission" date="2020-02" db="EMBL/GenBank/DDBJ databases">
        <authorList>
            <person name="Zheng R.K."/>
            <person name="Sun C.M."/>
        </authorList>
    </citation>
    <scope>NUCLEOTIDE SEQUENCE [LARGE SCALE GENOMIC DNA]</scope>
    <source>
        <strain evidence="13">rifampicinis</strain>
    </source>
</reference>